<organism evidence="1 2">
    <name type="scientific">Burkholderia ubonensis</name>
    <dbReference type="NCBI Taxonomy" id="101571"/>
    <lineage>
        <taxon>Bacteria</taxon>
        <taxon>Pseudomonadati</taxon>
        <taxon>Pseudomonadota</taxon>
        <taxon>Betaproteobacteria</taxon>
        <taxon>Burkholderiales</taxon>
        <taxon>Burkholderiaceae</taxon>
        <taxon>Burkholderia</taxon>
        <taxon>Burkholderia cepacia complex</taxon>
    </lineage>
</organism>
<dbReference type="EMBL" id="LOXM01000304">
    <property type="protein sequence ID" value="KVG51722.1"/>
    <property type="molecule type" value="Genomic_DNA"/>
</dbReference>
<dbReference type="OrthoDB" id="9031885at2"/>
<accession>A0A103QLL7</accession>
<comment type="caution">
    <text evidence="1">The sequence shown here is derived from an EMBL/GenBank/DDBJ whole genome shotgun (WGS) entry which is preliminary data.</text>
</comment>
<evidence type="ECO:0008006" key="3">
    <source>
        <dbReference type="Google" id="ProtNLM"/>
    </source>
</evidence>
<sequence length="149" mass="16596">MRKATSRSRRPLTKTQLLPLPAEQARRLSLKHHLALAVLRDGRGDVETVATLVNMLHLAYFLRVIGDTELDRYRRAEAALDACVARAERGEPWSLTADERTSLEQLVTTHDAQLATVPVHRYLDAWDCVQRVIVPGGRSPIVPVAGADQ</sequence>
<protein>
    <recommendedName>
        <fullName evidence="3">Fis family transcriptional regulator</fullName>
    </recommendedName>
</protein>
<evidence type="ECO:0000313" key="1">
    <source>
        <dbReference type="EMBL" id="KVG51722.1"/>
    </source>
</evidence>
<gene>
    <name evidence="1" type="ORF">WJ33_11155</name>
</gene>
<reference evidence="1 2" key="1">
    <citation type="submission" date="2015-11" db="EMBL/GenBank/DDBJ databases">
        <title>Expanding the genomic diversity of Burkholderia species for the development of highly accurate diagnostics.</title>
        <authorList>
            <person name="Sahl J."/>
            <person name="Keim P."/>
            <person name="Wagner D."/>
        </authorList>
    </citation>
    <scope>NUCLEOTIDE SEQUENCE [LARGE SCALE GENOMIC DNA]</scope>
    <source>
        <strain evidence="1 2">MSMB2036</strain>
    </source>
</reference>
<evidence type="ECO:0000313" key="2">
    <source>
        <dbReference type="Proteomes" id="UP000064029"/>
    </source>
</evidence>
<proteinExistence type="predicted"/>
<name>A0A103QLL7_9BURK</name>
<dbReference type="AlphaFoldDB" id="A0A103QLL7"/>
<dbReference type="Proteomes" id="UP000064029">
    <property type="component" value="Unassembled WGS sequence"/>
</dbReference>
<dbReference type="RefSeq" id="WP_059761195.1">
    <property type="nucleotide sequence ID" value="NZ_LOXM01000304.1"/>
</dbReference>